<dbReference type="InterPro" id="IPR002110">
    <property type="entry name" value="Ankyrin_rpt"/>
</dbReference>
<name>B9KJ84_ANAMF</name>
<proteinExistence type="predicted"/>
<dbReference type="InterPro" id="IPR036770">
    <property type="entry name" value="Ankyrin_rpt-contain_sf"/>
</dbReference>
<organism evidence="5 6">
    <name type="scientific">Anaplasma marginale (strain Florida)</name>
    <dbReference type="NCBI Taxonomy" id="320483"/>
    <lineage>
        <taxon>Bacteria</taxon>
        <taxon>Pseudomonadati</taxon>
        <taxon>Pseudomonadota</taxon>
        <taxon>Alphaproteobacteria</taxon>
        <taxon>Rickettsiales</taxon>
        <taxon>Anaplasmataceae</taxon>
        <taxon>Anaplasma</taxon>
    </lineage>
</organism>
<feature type="compositionally biased region" description="Polar residues" evidence="4">
    <location>
        <begin position="96"/>
        <end position="110"/>
    </location>
</feature>
<dbReference type="eggNOG" id="COG0666">
    <property type="taxonomic scope" value="Bacteria"/>
</dbReference>
<dbReference type="STRING" id="320483.AMF_710"/>
<evidence type="ECO:0000256" key="2">
    <source>
        <dbReference type="ARBA" id="ARBA00023043"/>
    </source>
</evidence>
<keyword evidence="1" id="KW-0677">Repeat</keyword>
<dbReference type="Proteomes" id="UP000007307">
    <property type="component" value="Chromosome"/>
</dbReference>
<dbReference type="SMART" id="SM00248">
    <property type="entry name" value="ANK"/>
    <property type="match status" value="2"/>
</dbReference>
<dbReference type="SUPFAM" id="SSF48403">
    <property type="entry name" value="Ankyrin repeat"/>
    <property type="match status" value="1"/>
</dbReference>
<evidence type="ECO:0000313" key="5">
    <source>
        <dbReference type="EMBL" id="ACM49546.1"/>
    </source>
</evidence>
<sequence length="282" mass="30950">MCGVRRVFLTGVLCTVFCSQECIASSSSSGTLDFLLGEVSKRAETMIPSVESGISGIMTWRKGGDDKSKEQRSNKEVSVDDAQKRNEGEKKPPVQGSETTGDVVSETTSDVVAETNAERVQDGDRGESAGDSANLPRGKARHWPHRRAAHPYIETDAYNNDNMHLPRFYRAEDYYAHVFYCAKANDITGLLAVVDELAAMGKNQKFVMEEMRANNGDNLLIYAVRHGAIDTVRYLLSNGADVSVKNDRGETPLSVAIDKGRVDMINAISEMQVGFSEEEQEG</sequence>
<dbReference type="PANTHER" id="PTHR24188">
    <property type="entry name" value="ANKYRIN REPEAT PROTEIN"/>
    <property type="match status" value="1"/>
</dbReference>
<gene>
    <name evidence="5" type="ordered locus">AMF_710</name>
</gene>
<dbReference type="EMBL" id="CP001079">
    <property type="protein sequence ID" value="ACM49546.1"/>
    <property type="molecule type" value="Genomic_DNA"/>
</dbReference>
<keyword evidence="2 3" id="KW-0040">ANK repeat</keyword>
<dbReference type="Gene3D" id="1.25.40.20">
    <property type="entry name" value="Ankyrin repeat-containing domain"/>
    <property type="match status" value="1"/>
</dbReference>
<feature type="compositionally biased region" description="Basic and acidic residues" evidence="4">
    <location>
        <begin position="62"/>
        <end position="92"/>
    </location>
</feature>
<dbReference type="Pfam" id="PF12796">
    <property type="entry name" value="Ank_2"/>
    <property type="match status" value="1"/>
</dbReference>
<evidence type="ECO:0000313" key="6">
    <source>
        <dbReference type="Proteomes" id="UP000007307"/>
    </source>
</evidence>
<dbReference type="PANTHER" id="PTHR24188:SF29">
    <property type="entry name" value="GH09064P"/>
    <property type="match status" value="1"/>
</dbReference>
<evidence type="ECO:0000256" key="1">
    <source>
        <dbReference type="ARBA" id="ARBA00022737"/>
    </source>
</evidence>
<protein>
    <submittedName>
        <fullName evidence="5">Uncharacterized protein</fullName>
    </submittedName>
</protein>
<accession>B9KJ84</accession>
<feature type="compositionally biased region" description="Basic and acidic residues" evidence="4">
    <location>
        <begin position="116"/>
        <end position="128"/>
    </location>
</feature>
<dbReference type="HOGENOM" id="CLU_985688_0_0_5"/>
<evidence type="ECO:0000256" key="4">
    <source>
        <dbReference type="SAM" id="MobiDB-lite"/>
    </source>
</evidence>
<reference evidence="5 6" key="1">
    <citation type="journal article" date="2009" name="BMC Genomics">
        <title>Conservation in the face of diversity: multistrain analysis of an intracellular bacterium.</title>
        <authorList>
            <person name="Dark M.J."/>
            <person name="Herndon D.R."/>
            <person name="Kappmeyer L.S."/>
            <person name="Gonzales M.P."/>
            <person name="Nordeen E."/>
            <person name="Palmer G.H."/>
            <person name="Knowles D.P. Jr."/>
            <person name="Brayton K.A."/>
        </authorList>
    </citation>
    <scope>NUCLEOTIDE SEQUENCE [LARGE SCALE GENOMIC DNA]</scope>
    <source>
        <strain evidence="5 6">Florida</strain>
    </source>
</reference>
<dbReference type="PROSITE" id="PS50297">
    <property type="entry name" value="ANK_REP_REGION"/>
    <property type="match status" value="1"/>
</dbReference>
<keyword evidence="6" id="KW-1185">Reference proteome</keyword>
<dbReference type="KEGG" id="amf:AMF_710"/>
<dbReference type="PROSITE" id="PS50088">
    <property type="entry name" value="ANK_REPEAT"/>
    <property type="match status" value="1"/>
</dbReference>
<dbReference type="PATRIC" id="fig|320483.3.peg.805"/>
<feature type="region of interest" description="Disordered" evidence="4">
    <location>
        <begin position="58"/>
        <end position="142"/>
    </location>
</feature>
<dbReference type="AlphaFoldDB" id="B9KJ84"/>
<evidence type="ECO:0000256" key="3">
    <source>
        <dbReference type="PROSITE-ProRule" id="PRU00023"/>
    </source>
</evidence>
<feature type="repeat" description="ANK" evidence="3">
    <location>
        <begin position="215"/>
        <end position="247"/>
    </location>
</feature>